<dbReference type="RefSeq" id="WP_017470193.1">
    <property type="nucleotide sequence ID" value="NZ_BMEW01000008.1"/>
</dbReference>
<reference evidence="3 4" key="1">
    <citation type="submission" date="2016-03" db="EMBL/GenBank/DDBJ databases">
        <title>Deep-sea bacteria in the southern Pacific.</title>
        <authorList>
            <person name="Tang K."/>
        </authorList>
    </citation>
    <scope>NUCLEOTIDE SEQUENCE [LARGE SCALE GENOMIC DNA]</scope>
    <source>
        <strain evidence="3 4">JLT2016</strain>
    </source>
</reference>
<keyword evidence="4" id="KW-1185">Reference proteome</keyword>
<keyword evidence="1" id="KW-0812">Transmembrane</keyword>
<feature type="domain" description="DUF1468" evidence="2">
    <location>
        <begin position="9"/>
        <end position="148"/>
    </location>
</feature>
<dbReference type="OrthoDB" id="8907787at2"/>
<dbReference type="Proteomes" id="UP000186559">
    <property type="component" value="Chromosome"/>
</dbReference>
<feature type="transmembrane region" description="Helical" evidence="1">
    <location>
        <begin position="76"/>
        <end position="94"/>
    </location>
</feature>
<evidence type="ECO:0000259" key="2">
    <source>
        <dbReference type="Pfam" id="PF07331"/>
    </source>
</evidence>
<proteinExistence type="predicted"/>
<dbReference type="EMBL" id="CP014796">
    <property type="protein sequence ID" value="APX24483.1"/>
    <property type="molecule type" value="Genomic_DNA"/>
</dbReference>
<dbReference type="AlphaFoldDB" id="A0A1U7D8N2"/>
<evidence type="ECO:0000313" key="4">
    <source>
        <dbReference type="Proteomes" id="UP000186559"/>
    </source>
</evidence>
<accession>A0A1U7D8N2</accession>
<feature type="transmembrane region" description="Helical" evidence="1">
    <location>
        <begin position="122"/>
        <end position="143"/>
    </location>
</feature>
<evidence type="ECO:0000256" key="1">
    <source>
        <dbReference type="SAM" id="Phobius"/>
    </source>
</evidence>
<dbReference type="Pfam" id="PF07331">
    <property type="entry name" value="TctB"/>
    <property type="match status" value="1"/>
</dbReference>
<gene>
    <name evidence="3" type="ORF">Ga0080559_TMP3687</name>
</gene>
<dbReference type="KEGG" id="tpro:Ga0080559_TMP3687"/>
<dbReference type="InterPro" id="IPR009936">
    <property type="entry name" value="DUF1468"/>
</dbReference>
<keyword evidence="1" id="KW-0472">Membrane</keyword>
<keyword evidence="1" id="KW-1133">Transmembrane helix</keyword>
<sequence length="161" mass="17177">MKLDDAANGLIAVLLGALMLFGAQALPTPQFIAYGPGFFPSIVGGLLMAAGATMIARRLLAGGFGPLVRFTREGSAARAALSFGVVAAALFFYIATSKWLGFLPAMVVSLSVMLLWFDRRPLLDIGLAVVGTLVLHTFFYQFMQVQLPWGLLSGYAGTLTW</sequence>
<organism evidence="3 4">
    <name type="scientific">Salipiger profundus</name>
    <dbReference type="NCBI Taxonomy" id="1229727"/>
    <lineage>
        <taxon>Bacteria</taxon>
        <taxon>Pseudomonadati</taxon>
        <taxon>Pseudomonadota</taxon>
        <taxon>Alphaproteobacteria</taxon>
        <taxon>Rhodobacterales</taxon>
        <taxon>Roseobacteraceae</taxon>
        <taxon>Salipiger</taxon>
    </lineage>
</organism>
<protein>
    <submittedName>
        <fullName evidence="3">Tripartite tricarboxylate transporter TctB family protein</fullName>
    </submittedName>
</protein>
<feature type="transmembrane region" description="Helical" evidence="1">
    <location>
        <begin position="100"/>
        <end position="117"/>
    </location>
</feature>
<dbReference type="STRING" id="1229727.Ga0080559_TMP3687"/>
<name>A0A1U7D8N2_9RHOB</name>
<evidence type="ECO:0000313" key="3">
    <source>
        <dbReference type="EMBL" id="APX24483.1"/>
    </source>
</evidence>
<feature type="transmembrane region" description="Helical" evidence="1">
    <location>
        <begin position="35"/>
        <end position="56"/>
    </location>
</feature>